<evidence type="ECO:0000259" key="2">
    <source>
        <dbReference type="Pfam" id="PF00135"/>
    </source>
</evidence>
<name>A0ABR9FYZ3_9GAMM</name>
<feature type="domain" description="Carboxylesterase type B" evidence="2">
    <location>
        <begin position="2"/>
        <end position="52"/>
    </location>
</feature>
<sequence>MFDVRTLSLEQNVIMVTVNYLLGLLGFLDGYANRPIKLGLLNIILALRWINTT</sequence>
<keyword evidence="1" id="KW-0812">Transmembrane</keyword>
<feature type="transmembrane region" description="Helical" evidence="1">
    <location>
        <begin position="12"/>
        <end position="32"/>
    </location>
</feature>
<evidence type="ECO:0000313" key="3">
    <source>
        <dbReference type="EMBL" id="MBE0463856.1"/>
    </source>
</evidence>
<evidence type="ECO:0000313" key="4">
    <source>
        <dbReference type="Proteomes" id="UP001645038"/>
    </source>
</evidence>
<gene>
    <name evidence="3" type="ORF">EI547_10365</name>
</gene>
<proteinExistence type="predicted"/>
<keyword evidence="4" id="KW-1185">Reference proteome</keyword>
<dbReference type="InterPro" id="IPR029058">
    <property type="entry name" value="AB_hydrolase_fold"/>
</dbReference>
<dbReference type="Pfam" id="PF00135">
    <property type="entry name" value="COesterase"/>
    <property type="match status" value="1"/>
</dbReference>
<keyword evidence="1" id="KW-0472">Membrane</keyword>
<dbReference type="SUPFAM" id="SSF53474">
    <property type="entry name" value="alpha/beta-Hydrolases"/>
    <property type="match status" value="1"/>
</dbReference>
<accession>A0ABR9FYZ3</accession>
<evidence type="ECO:0000256" key="1">
    <source>
        <dbReference type="SAM" id="Phobius"/>
    </source>
</evidence>
<comment type="caution">
    <text evidence="3">The sequence shown here is derived from an EMBL/GenBank/DDBJ whole genome shotgun (WGS) entry which is preliminary data.</text>
</comment>
<organism evidence="3 4">
    <name type="scientific">Halomonas colorata</name>
    <dbReference type="NCBI Taxonomy" id="2742615"/>
    <lineage>
        <taxon>Bacteria</taxon>
        <taxon>Pseudomonadati</taxon>
        <taxon>Pseudomonadota</taxon>
        <taxon>Gammaproteobacteria</taxon>
        <taxon>Oceanospirillales</taxon>
        <taxon>Halomonadaceae</taxon>
        <taxon>Halomonas</taxon>
    </lineage>
</organism>
<dbReference type="InterPro" id="IPR002018">
    <property type="entry name" value="CarbesteraseB"/>
</dbReference>
<dbReference type="Gene3D" id="3.40.50.1820">
    <property type="entry name" value="alpha/beta hydrolase"/>
    <property type="match status" value="1"/>
</dbReference>
<keyword evidence="1" id="KW-1133">Transmembrane helix</keyword>
<dbReference type="Proteomes" id="UP001645038">
    <property type="component" value="Unassembled WGS sequence"/>
</dbReference>
<dbReference type="EMBL" id="RRZB01000023">
    <property type="protein sequence ID" value="MBE0463856.1"/>
    <property type="molecule type" value="Genomic_DNA"/>
</dbReference>
<protein>
    <submittedName>
        <fullName evidence="3">Carboxylesterase family protein</fullName>
    </submittedName>
</protein>
<reference evidence="3 4" key="1">
    <citation type="submission" date="2020-07" db="EMBL/GenBank/DDBJ databases">
        <title>Halophilic bacteria isolated from french cheeses.</title>
        <authorList>
            <person name="Kothe C.I."/>
            <person name="Farah-Kraiem B."/>
            <person name="Renault P."/>
            <person name="Dridi B."/>
        </authorList>
    </citation>
    <scope>NUCLEOTIDE SEQUENCE [LARGE SCALE GENOMIC DNA]</scope>
    <source>
        <strain evidence="3 4">FME20</strain>
    </source>
</reference>